<organism evidence="2 3">
    <name type="scientific">Rickenella mellea</name>
    <dbReference type="NCBI Taxonomy" id="50990"/>
    <lineage>
        <taxon>Eukaryota</taxon>
        <taxon>Fungi</taxon>
        <taxon>Dikarya</taxon>
        <taxon>Basidiomycota</taxon>
        <taxon>Agaricomycotina</taxon>
        <taxon>Agaricomycetes</taxon>
        <taxon>Hymenochaetales</taxon>
        <taxon>Rickenellaceae</taxon>
        <taxon>Rickenella</taxon>
    </lineage>
</organism>
<dbReference type="OrthoDB" id="3239894at2759"/>
<dbReference type="AlphaFoldDB" id="A0A4Y7PPB5"/>
<keyword evidence="3" id="KW-1185">Reference proteome</keyword>
<evidence type="ECO:0000313" key="2">
    <source>
        <dbReference type="EMBL" id="TDL17025.1"/>
    </source>
</evidence>
<dbReference type="Proteomes" id="UP000294933">
    <property type="component" value="Unassembled WGS sequence"/>
</dbReference>
<evidence type="ECO:0000256" key="1">
    <source>
        <dbReference type="SAM" id="MobiDB-lite"/>
    </source>
</evidence>
<dbReference type="EMBL" id="ML170230">
    <property type="protein sequence ID" value="TDL17025.1"/>
    <property type="molecule type" value="Genomic_DNA"/>
</dbReference>
<sequence>MALETKSERGDYFKENGVRWTELARLPYLDLVRSTVIDPMHNLLLGIVKTQWYSQWIKENALRRATTTQGRELDVVHQFLETFESPLWAGKLPLRVGEPAGGSLSADEYKFAAITALPIIVRDCASHRKQFRNDIFQIPIVWDLFEDEAVSEFQSAQSRYETAMKVYDAALEKWNASQAGGEPSHESRGTSTSAPEPAPTESSASRNPKKRKINEKPTPPKPPSIRMHSDEASNFLRLATALKIILSSSIDEAQLDRAETLLEEYLLGFKELYGADAMKPNHHWSRHIINQIRDLGPVYSFWTFVSERLNKLLKNFNSNSWKGGQMEISMMRYFGRDALLHEMV</sequence>
<protein>
    <submittedName>
        <fullName evidence="2">Uncharacterized protein</fullName>
    </submittedName>
</protein>
<feature type="compositionally biased region" description="Polar residues" evidence="1">
    <location>
        <begin position="189"/>
        <end position="206"/>
    </location>
</feature>
<gene>
    <name evidence="2" type="ORF">BD410DRAFT_816596</name>
</gene>
<reference evidence="2 3" key="1">
    <citation type="submission" date="2018-06" db="EMBL/GenBank/DDBJ databases">
        <title>A transcriptomic atlas of mushroom development highlights an independent origin of complex multicellularity.</title>
        <authorList>
            <consortium name="DOE Joint Genome Institute"/>
            <person name="Krizsan K."/>
            <person name="Almasi E."/>
            <person name="Merenyi Z."/>
            <person name="Sahu N."/>
            <person name="Viragh M."/>
            <person name="Koszo T."/>
            <person name="Mondo S."/>
            <person name="Kiss B."/>
            <person name="Balint B."/>
            <person name="Kues U."/>
            <person name="Barry K."/>
            <person name="Hegedus J.C."/>
            <person name="Henrissat B."/>
            <person name="Johnson J."/>
            <person name="Lipzen A."/>
            <person name="Ohm R."/>
            <person name="Nagy I."/>
            <person name="Pangilinan J."/>
            <person name="Yan J."/>
            <person name="Xiong Y."/>
            <person name="Grigoriev I.V."/>
            <person name="Hibbett D.S."/>
            <person name="Nagy L.G."/>
        </authorList>
    </citation>
    <scope>NUCLEOTIDE SEQUENCE [LARGE SCALE GENOMIC DNA]</scope>
    <source>
        <strain evidence="2 3">SZMC22713</strain>
    </source>
</reference>
<accession>A0A4Y7PPB5</accession>
<feature type="region of interest" description="Disordered" evidence="1">
    <location>
        <begin position="176"/>
        <end position="228"/>
    </location>
</feature>
<dbReference type="PANTHER" id="PTHR46579">
    <property type="entry name" value="F5/8 TYPE C DOMAIN-CONTAINING PROTEIN-RELATED"/>
    <property type="match status" value="1"/>
</dbReference>
<evidence type="ECO:0000313" key="3">
    <source>
        <dbReference type="Proteomes" id="UP000294933"/>
    </source>
</evidence>
<dbReference type="STRING" id="50990.A0A4Y7PPB5"/>
<name>A0A4Y7PPB5_9AGAM</name>
<proteinExistence type="predicted"/>
<dbReference type="PANTHER" id="PTHR46579:SF2">
    <property type="entry name" value="C2H2-TYPE DOMAIN-CONTAINING PROTEIN"/>
    <property type="match status" value="1"/>
</dbReference>
<dbReference type="VEuPathDB" id="FungiDB:BD410DRAFT_816596"/>